<dbReference type="InterPro" id="IPR005203">
    <property type="entry name" value="Hemocyanin_C"/>
</dbReference>
<dbReference type="InterPro" id="IPR000896">
    <property type="entry name" value="Hemocyanin/hexamerin_mid_dom"/>
</dbReference>
<dbReference type="InterPro" id="IPR014756">
    <property type="entry name" value="Ig_E-set"/>
</dbReference>
<dbReference type="InterPro" id="IPR002227">
    <property type="entry name" value="Tyrosinase_Cu-bd"/>
</dbReference>
<evidence type="ECO:0000313" key="11">
    <source>
        <dbReference type="Proteomes" id="UP000695007"/>
    </source>
</evidence>
<dbReference type="PANTHER" id="PTHR11511:SF4">
    <property type="entry name" value="PHENOLOXIDASE 2-RELATED"/>
    <property type="match status" value="1"/>
</dbReference>
<dbReference type="PROSITE" id="PS00209">
    <property type="entry name" value="HEMOCYANIN_1"/>
    <property type="match status" value="1"/>
</dbReference>
<accession>A0AAJ6YBC4</accession>
<dbReference type="Proteomes" id="UP000695007">
    <property type="component" value="Unplaced"/>
</dbReference>
<organism evidence="11 12">
    <name type="scientific">Ceratosolen solmsi marchali</name>
    <dbReference type="NCBI Taxonomy" id="326594"/>
    <lineage>
        <taxon>Eukaryota</taxon>
        <taxon>Metazoa</taxon>
        <taxon>Ecdysozoa</taxon>
        <taxon>Arthropoda</taxon>
        <taxon>Hexapoda</taxon>
        <taxon>Insecta</taxon>
        <taxon>Pterygota</taxon>
        <taxon>Neoptera</taxon>
        <taxon>Endopterygota</taxon>
        <taxon>Hymenoptera</taxon>
        <taxon>Apocrita</taxon>
        <taxon>Proctotrupomorpha</taxon>
        <taxon>Chalcidoidea</taxon>
        <taxon>Agaonidae</taxon>
        <taxon>Agaoninae</taxon>
        <taxon>Ceratosolen</taxon>
    </lineage>
</organism>
<keyword evidence="4" id="KW-0964">Secreted</keyword>
<protein>
    <submittedName>
        <fullName evidence="12">Phenoloxidase 2-like</fullName>
    </submittedName>
</protein>
<dbReference type="Pfam" id="PF03722">
    <property type="entry name" value="Hemocyanin_N"/>
    <property type="match status" value="1"/>
</dbReference>
<keyword evidence="6" id="KW-0560">Oxidoreductase</keyword>
<dbReference type="Gene3D" id="2.60.40.1520">
    <property type="entry name" value="Hemocyanin, C-terminal domain"/>
    <property type="match status" value="1"/>
</dbReference>
<dbReference type="RefSeq" id="XP_011494200.1">
    <property type="nucleotide sequence ID" value="XM_011495898.1"/>
</dbReference>
<dbReference type="InterPro" id="IPR037020">
    <property type="entry name" value="Hemocyanin_C_sf"/>
</dbReference>
<gene>
    <name evidence="12" type="primary">LOC105359328</name>
</gene>
<evidence type="ECO:0000256" key="9">
    <source>
        <dbReference type="ARBA" id="ARBA00023157"/>
    </source>
</evidence>
<keyword evidence="11" id="KW-1185">Reference proteome</keyword>
<dbReference type="Pfam" id="PF03723">
    <property type="entry name" value="Hemocyanin_C"/>
    <property type="match status" value="1"/>
</dbReference>
<dbReference type="Pfam" id="PF00372">
    <property type="entry name" value="Hemocyanin_M"/>
    <property type="match status" value="1"/>
</dbReference>
<evidence type="ECO:0000256" key="8">
    <source>
        <dbReference type="ARBA" id="ARBA00023033"/>
    </source>
</evidence>
<evidence type="ECO:0000256" key="2">
    <source>
        <dbReference type="ARBA" id="ARBA00004613"/>
    </source>
</evidence>
<dbReference type="GO" id="GO:0005576">
    <property type="term" value="C:extracellular region"/>
    <property type="evidence" value="ECO:0007669"/>
    <property type="project" value="UniProtKB-SubCell"/>
</dbReference>
<evidence type="ECO:0000256" key="4">
    <source>
        <dbReference type="ARBA" id="ARBA00022525"/>
    </source>
</evidence>
<evidence type="ECO:0000256" key="3">
    <source>
        <dbReference type="ARBA" id="ARBA00009928"/>
    </source>
</evidence>
<dbReference type="PANTHER" id="PTHR11511">
    <property type="entry name" value="LARVAL STORAGE PROTEIN/PHENOLOXIDASE"/>
    <property type="match status" value="1"/>
</dbReference>
<keyword evidence="9" id="KW-1015">Disulfide bond</keyword>
<dbReference type="PROSITE" id="PS00210">
    <property type="entry name" value="HEMOCYANIN_2"/>
    <property type="match status" value="1"/>
</dbReference>
<keyword evidence="8" id="KW-0503">Monooxygenase</keyword>
<sequence length="699" mass="80026">MSAKNLLLLFDRPHEPVYVPKGNKQVVLDVPTNYLPEKYQPVASEIFSRVGTSSETSIPIKQIAIPDLSLPLSLGRRDGFSLFLPAHQKMASNLVEIFLGMRTVEDLLSLAAYCRDRINSQMFVYALSIAILHRPDTKNLPIPQLSEIFPDKYMDSSIFNRAKEEANVMPTGSRIPIEIPLDYTATDADPEHRVAYWREDIGINLHHWHWHLVYPFSGPMVVVNKDRRGELFYYMHHQILARYNAERLCNNLPRVRRLTNLRDPIPEAYFPKLDQIVAGRSWPARPAGYSLSDLDRKSDQLKIDLADLERFRDRIFDAIHTNSVRNNAGSTVRIDEKTGIDVLGNMVEASILSPSRTFYGDLHNLGHLVIAYCHDPDHRYLESFSIMGDSTTAMRDPVFYRWHAFIDSLFTEYKDSLPAYTLQQLVFPGVSVSNIRINTSGANPNTLNSHWTKSDIDLSRGLDFTPRGSIFARVQHLNHDFYTYTITANNSNNKEVLGTVRIFITPKFDETGRQLTFNDQRMLMIEMDKFTVPLSRGQNIINRMSNESALTIPFEATFRNVDENRPDEGDFQSFDEFNYCGCGWPQHMLVPKGTKQGYPMDMFVMISNYELDRVNQADSRGCRDGVSFCGLRDLKYPDTQSMGFPFDRVARVGVNSLHDFLTPNMNLQQITVRFNDVIKPRLSYKKQTNESASASLTKD</sequence>
<evidence type="ECO:0000256" key="1">
    <source>
        <dbReference type="ARBA" id="ARBA00001973"/>
    </source>
</evidence>
<dbReference type="FunFam" id="1.10.1280.10:FF:000004">
    <property type="entry name" value="Hemocyanin subunit 2"/>
    <property type="match status" value="1"/>
</dbReference>
<dbReference type="AlphaFoldDB" id="A0AAJ6YBC4"/>
<comment type="cofactor">
    <cofactor evidence="1">
        <name>Cu(2+)</name>
        <dbReference type="ChEBI" id="CHEBI:29036"/>
    </cofactor>
</comment>
<dbReference type="KEGG" id="csol:105359328"/>
<dbReference type="GO" id="GO:0004503">
    <property type="term" value="F:tyrosinase activity"/>
    <property type="evidence" value="ECO:0007669"/>
    <property type="project" value="UniProtKB-ARBA"/>
</dbReference>
<dbReference type="GeneID" id="105359328"/>
<name>A0AAJ6YBC4_9HYME</name>
<evidence type="ECO:0000256" key="7">
    <source>
        <dbReference type="ARBA" id="ARBA00023008"/>
    </source>
</evidence>
<keyword evidence="7" id="KW-0186">Copper</keyword>
<dbReference type="PROSITE" id="PS00498">
    <property type="entry name" value="TYROSINASE_2"/>
    <property type="match status" value="1"/>
</dbReference>
<comment type="similarity">
    <text evidence="3">Belongs to the tyrosinase family.</text>
</comment>
<evidence type="ECO:0000259" key="10">
    <source>
        <dbReference type="PROSITE" id="PS00498"/>
    </source>
</evidence>
<feature type="domain" description="Tyrosinase copper-binding" evidence="10">
    <location>
        <begin position="396"/>
        <end position="407"/>
    </location>
</feature>
<evidence type="ECO:0000313" key="12">
    <source>
        <dbReference type="RefSeq" id="XP_011494200.1"/>
    </source>
</evidence>
<dbReference type="SUPFAM" id="SSF81296">
    <property type="entry name" value="E set domains"/>
    <property type="match status" value="1"/>
</dbReference>
<dbReference type="SUPFAM" id="SSF48050">
    <property type="entry name" value="Hemocyanin, N-terminal domain"/>
    <property type="match status" value="1"/>
</dbReference>
<reference evidence="12" key="1">
    <citation type="submission" date="2025-08" db="UniProtKB">
        <authorList>
            <consortium name="RefSeq"/>
        </authorList>
    </citation>
    <scope>IDENTIFICATION</scope>
</reference>
<dbReference type="InterPro" id="IPR005204">
    <property type="entry name" value="Hemocyanin_N"/>
</dbReference>
<dbReference type="FunFam" id="2.60.40.1520:FF:000001">
    <property type="entry name" value="Hemocyanin subunit 2"/>
    <property type="match status" value="1"/>
</dbReference>
<dbReference type="InterPro" id="IPR036697">
    <property type="entry name" value="Hemocyanin_N_sf"/>
</dbReference>
<dbReference type="Gene3D" id="1.20.1370.10">
    <property type="entry name" value="Hemocyanin, N-terminal domain"/>
    <property type="match status" value="1"/>
</dbReference>
<dbReference type="Gene3D" id="1.10.1280.10">
    <property type="entry name" value="Di-copper center containing domain from catechol oxidase"/>
    <property type="match status" value="1"/>
</dbReference>
<dbReference type="InterPro" id="IPR008922">
    <property type="entry name" value="Di-copper_centre_dom_sf"/>
</dbReference>
<evidence type="ECO:0000256" key="5">
    <source>
        <dbReference type="ARBA" id="ARBA00022723"/>
    </source>
</evidence>
<keyword evidence="5" id="KW-0479">Metal-binding</keyword>
<comment type="subcellular location">
    <subcellularLocation>
        <location evidence="2">Secreted</location>
    </subcellularLocation>
</comment>
<evidence type="ECO:0000256" key="6">
    <source>
        <dbReference type="ARBA" id="ARBA00023002"/>
    </source>
</evidence>
<proteinExistence type="inferred from homology"/>
<dbReference type="GO" id="GO:0046872">
    <property type="term" value="F:metal ion binding"/>
    <property type="evidence" value="ECO:0007669"/>
    <property type="project" value="UniProtKB-KW"/>
</dbReference>
<dbReference type="InterPro" id="IPR013788">
    <property type="entry name" value="Hemocyanin/hexamerin"/>
</dbReference>
<dbReference type="GO" id="GO:0006582">
    <property type="term" value="P:melanin metabolic process"/>
    <property type="evidence" value="ECO:0007669"/>
    <property type="project" value="UniProtKB-ARBA"/>
</dbReference>
<dbReference type="PRINTS" id="PR00187">
    <property type="entry name" value="HAEMOCYANIN"/>
</dbReference>
<dbReference type="SUPFAM" id="SSF48056">
    <property type="entry name" value="Di-copper centre-containing domain"/>
    <property type="match status" value="1"/>
</dbReference>